<organism evidence="1 2">
    <name type="scientific">Enterobacter agglomerans</name>
    <name type="common">Erwinia herbicola</name>
    <name type="synonym">Pantoea agglomerans</name>
    <dbReference type="NCBI Taxonomy" id="549"/>
    <lineage>
        <taxon>Bacteria</taxon>
        <taxon>Pseudomonadati</taxon>
        <taxon>Pseudomonadota</taxon>
        <taxon>Gammaproteobacteria</taxon>
        <taxon>Enterobacterales</taxon>
        <taxon>Erwiniaceae</taxon>
        <taxon>Pantoea</taxon>
        <taxon>Pantoea agglomerans group</taxon>
    </lineage>
</organism>
<evidence type="ECO:0000313" key="2">
    <source>
        <dbReference type="Proteomes" id="UP000245996"/>
    </source>
</evidence>
<comment type="caution">
    <text evidence="1">The sequence shown here is derived from an EMBL/GenBank/DDBJ whole genome shotgun (WGS) entry which is preliminary data.</text>
</comment>
<gene>
    <name evidence="1" type="ORF">C7430_102120</name>
</gene>
<dbReference type="EMBL" id="QGHE01000002">
    <property type="protein sequence ID" value="PWJ81795.1"/>
    <property type="molecule type" value="Genomic_DNA"/>
</dbReference>
<proteinExistence type="predicted"/>
<evidence type="ECO:0000313" key="1">
    <source>
        <dbReference type="EMBL" id="PWJ81795.1"/>
    </source>
</evidence>
<reference evidence="1 2" key="1">
    <citation type="submission" date="2018-05" db="EMBL/GenBank/DDBJ databases">
        <title>Genomic Encyclopedia of Type Strains, Phase IV (KMG-V): Genome sequencing to study the core and pangenomes of soil and plant-associated prokaryotes.</title>
        <authorList>
            <person name="Whitman W."/>
        </authorList>
    </citation>
    <scope>NUCLEOTIDE SEQUENCE [LARGE SCALE GENOMIC DNA]</scope>
    <source>
        <strain evidence="1 2">PNG 92-11</strain>
    </source>
</reference>
<dbReference type="AlphaFoldDB" id="A0ABD6XWL7"/>
<protein>
    <recommendedName>
        <fullName evidence="3">Lipoprotein</fullName>
    </recommendedName>
</protein>
<accession>A0ABD6XWL7</accession>
<evidence type="ECO:0008006" key="3">
    <source>
        <dbReference type="Google" id="ProtNLM"/>
    </source>
</evidence>
<name>A0ABD6XWL7_ENTAG</name>
<dbReference type="Proteomes" id="UP000245996">
    <property type="component" value="Unassembled WGS sequence"/>
</dbReference>
<sequence>MALIMTLSLSGCGTLLGSKFYDIDIHPKRYNDTHRKFTEYTNTVLLSENIDGSHNFITNGGTVFLLVAGTGNITKENINQRLKPFYDFLTWAKLEGSESEKKRIFFNMQKEMKRRHIEFRYFSDGTPAFVDTNDGKTDFEKAIFQNISDYYTTQQIAKLVLIAISVTYQREPREVIK</sequence>